<dbReference type="EMBL" id="CM047581">
    <property type="protein sequence ID" value="KAI9916930.1"/>
    <property type="molecule type" value="Genomic_DNA"/>
</dbReference>
<gene>
    <name evidence="1" type="ORF">PsorP6_017843</name>
</gene>
<name>A0ACC0WDM8_9STRA</name>
<evidence type="ECO:0000313" key="2">
    <source>
        <dbReference type="Proteomes" id="UP001163321"/>
    </source>
</evidence>
<accession>A0ACC0WDM8</accession>
<sequence>MLSYWQQHPTLGRPGMWLTSGQVFASCGLGSDDKVQHSIDSTGQGINELTRFVALPTLELMINVDKVEISTSDTFSILKVHFQNTLKSPSTTNTSSTWQQLSTCIRNVSEAQRLVYNCSVRLTGQ</sequence>
<evidence type="ECO:0000313" key="1">
    <source>
        <dbReference type="EMBL" id="KAI9916930.1"/>
    </source>
</evidence>
<reference evidence="1 2" key="1">
    <citation type="journal article" date="2022" name="bioRxiv">
        <title>The genome of the oomycete Peronosclerospora sorghi, a cosmopolitan pathogen of maize and sorghum, is inflated with dispersed pseudogenes.</title>
        <authorList>
            <person name="Fletcher K."/>
            <person name="Martin F."/>
            <person name="Isakeit T."/>
            <person name="Cavanaugh K."/>
            <person name="Magill C."/>
            <person name="Michelmore R."/>
        </authorList>
    </citation>
    <scope>NUCLEOTIDE SEQUENCE [LARGE SCALE GENOMIC DNA]</scope>
    <source>
        <strain evidence="1">P6</strain>
    </source>
</reference>
<proteinExistence type="predicted"/>
<protein>
    <submittedName>
        <fullName evidence="1">Uncharacterized protein</fullName>
    </submittedName>
</protein>
<comment type="caution">
    <text evidence="1">The sequence shown here is derived from an EMBL/GenBank/DDBJ whole genome shotgun (WGS) entry which is preliminary data.</text>
</comment>
<dbReference type="Proteomes" id="UP001163321">
    <property type="component" value="Chromosome 2"/>
</dbReference>
<keyword evidence="2" id="KW-1185">Reference proteome</keyword>
<organism evidence="1 2">
    <name type="scientific">Peronosclerospora sorghi</name>
    <dbReference type="NCBI Taxonomy" id="230839"/>
    <lineage>
        <taxon>Eukaryota</taxon>
        <taxon>Sar</taxon>
        <taxon>Stramenopiles</taxon>
        <taxon>Oomycota</taxon>
        <taxon>Peronosporomycetes</taxon>
        <taxon>Peronosporales</taxon>
        <taxon>Peronosporaceae</taxon>
        <taxon>Peronosclerospora</taxon>
    </lineage>
</organism>